<dbReference type="InterPro" id="IPR013087">
    <property type="entry name" value="Znf_C2H2_type"/>
</dbReference>
<accession>A0A6M3IEW0</accession>
<proteinExistence type="predicted"/>
<organism evidence="2">
    <name type="scientific">viral metagenome</name>
    <dbReference type="NCBI Taxonomy" id="1070528"/>
    <lineage>
        <taxon>unclassified sequences</taxon>
        <taxon>metagenomes</taxon>
        <taxon>organismal metagenomes</taxon>
    </lineage>
</organism>
<feature type="domain" description="C2H2-type" evidence="1">
    <location>
        <begin position="47"/>
        <end position="67"/>
    </location>
</feature>
<dbReference type="AlphaFoldDB" id="A0A6M3IEW0"/>
<evidence type="ECO:0000313" key="3">
    <source>
        <dbReference type="EMBL" id="QJA76975.1"/>
    </source>
</evidence>
<evidence type="ECO:0000313" key="2">
    <source>
        <dbReference type="EMBL" id="QJA55979.1"/>
    </source>
</evidence>
<sequence>MTLKALCIGSLIGQGNYPLDNLKVLAEIRDKAQEELEQTLKLREHECFWCGKTFIPTSHNWVHVGGHDDVSGCDDCLGLREAHKLCQPPNGV</sequence>
<evidence type="ECO:0000259" key="1">
    <source>
        <dbReference type="PROSITE" id="PS00028"/>
    </source>
</evidence>
<dbReference type="EMBL" id="MT141193">
    <property type="protein sequence ID" value="QJA55979.1"/>
    <property type="molecule type" value="Genomic_DNA"/>
</dbReference>
<dbReference type="PROSITE" id="PS00028">
    <property type="entry name" value="ZINC_FINGER_C2H2_1"/>
    <property type="match status" value="1"/>
</dbReference>
<dbReference type="EMBL" id="MT142256">
    <property type="protein sequence ID" value="QJA76975.1"/>
    <property type="molecule type" value="Genomic_DNA"/>
</dbReference>
<reference evidence="2" key="1">
    <citation type="submission" date="2020-03" db="EMBL/GenBank/DDBJ databases">
        <title>The deep terrestrial virosphere.</title>
        <authorList>
            <person name="Holmfeldt K."/>
            <person name="Nilsson E."/>
            <person name="Simone D."/>
            <person name="Lopez-Fernandez M."/>
            <person name="Wu X."/>
            <person name="de Brujin I."/>
            <person name="Lundin D."/>
            <person name="Andersson A."/>
            <person name="Bertilsson S."/>
            <person name="Dopson M."/>
        </authorList>
    </citation>
    <scope>NUCLEOTIDE SEQUENCE</scope>
    <source>
        <strain evidence="3">MM415A01383</strain>
        <strain evidence="2">MM415B01946</strain>
    </source>
</reference>
<gene>
    <name evidence="3" type="ORF">MM415A01383_0002</name>
    <name evidence="2" type="ORF">MM415B01946_0002</name>
</gene>
<protein>
    <recommendedName>
        <fullName evidence="1">C2H2-type domain-containing protein</fullName>
    </recommendedName>
</protein>
<name>A0A6M3IEW0_9ZZZZ</name>